<organism evidence="1 2">
    <name type="scientific">Rattus norvegicus</name>
    <name type="common">Rat</name>
    <dbReference type="NCBI Taxonomy" id="10116"/>
    <lineage>
        <taxon>Eukaryota</taxon>
        <taxon>Metazoa</taxon>
        <taxon>Chordata</taxon>
        <taxon>Craniata</taxon>
        <taxon>Vertebrata</taxon>
        <taxon>Euteleostomi</taxon>
        <taxon>Mammalia</taxon>
        <taxon>Eutheria</taxon>
        <taxon>Euarchontoglires</taxon>
        <taxon>Glires</taxon>
        <taxon>Rodentia</taxon>
        <taxon>Myomorpha</taxon>
        <taxon>Muroidea</taxon>
        <taxon>Muridae</taxon>
        <taxon>Murinae</taxon>
        <taxon>Rattus</taxon>
    </lineage>
</organism>
<protein>
    <submittedName>
        <fullName evidence="1">RCG50897</fullName>
    </submittedName>
</protein>
<evidence type="ECO:0000313" key="2">
    <source>
        <dbReference type="Proteomes" id="UP000234681"/>
    </source>
</evidence>
<proteinExistence type="predicted"/>
<feature type="non-terminal residue" evidence="1">
    <location>
        <position position="15"/>
    </location>
</feature>
<sequence length="15" mass="1697">MSDCISMSVEWLKPA</sequence>
<accession>A6KJ56</accession>
<reference evidence="2" key="1">
    <citation type="submission" date="2005-09" db="EMBL/GenBank/DDBJ databases">
        <authorList>
            <person name="Mural R.J."/>
            <person name="Li P.W."/>
            <person name="Adams M.D."/>
            <person name="Amanatides P.G."/>
            <person name="Baden-Tillson H."/>
            <person name="Barnstead M."/>
            <person name="Chin S.H."/>
            <person name="Dew I."/>
            <person name="Evans C.A."/>
            <person name="Ferriera S."/>
            <person name="Flanigan M."/>
            <person name="Fosler C."/>
            <person name="Glodek A."/>
            <person name="Gu Z."/>
            <person name="Holt R.A."/>
            <person name="Jennings D."/>
            <person name="Kraft C.L."/>
            <person name="Lu F."/>
            <person name="Nguyen T."/>
            <person name="Nusskern D.R."/>
            <person name="Pfannkoch C.M."/>
            <person name="Sitter C."/>
            <person name="Sutton G.G."/>
            <person name="Venter J.C."/>
            <person name="Wang Z."/>
            <person name="Woodage T."/>
            <person name="Zheng X.H."/>
            <person name="Zhong F."/>
        </authorList>
    </citation>
    <scope>NUCLEOTIDE SEQUENCE [LARGE SCALE GENOMIC DNA]</scope>
    <source>
        <strain>BN</strain>
        <strain evidence="2">Sprague-Dawley</strain>
    </source>
</reference>
<dbReference type="EMBL" id="CH474054">
    <property type="protein sequence ID" value="EDL96778.1"/>
    <property type="molecule type" value="Genomic_DNA"/>
</dbReference>
<gene>
    <name evidence="1" type="ORF">rCG_50897</name>
</gene>
<name>A6KJ56_RAT</name>
<dbReference type="Proteomes" id="UP000234681">
    <property type="component" value="Chromosome 19"/>
</dbReference>
<evidence type="ECO:0000313" key="1">
    <source>
        <dbReference type="EMBL" id="EDL96778.1"/>
    </source>
</evidence>